<dbReference type="AlphaFoldDB" id="A0A0C9XGP2"/>
<proteinExistence type="predicted"/>
<gene>
    <name evidence="1" type="ORF">K443DRAFT_436965</name>
</gene>
<organism evidence="1 2">
    <name type="scientific">Laccaria amethystina LaAM-08-1</name>
    <dbReference type="NCBI Taxonomy" id="1095629"/>
    <lineage>
        <taxon>Eukaryota</taxon>
        <taxon>Fungi</taxon>
        <taxon>Dikarya</taxon>
        <taxon>Basidiomycota</taxon>
        <taxon>Agaricomycotina</taxon>
        <taxon>Agaricomycetes</taxon>
        <taxon>Agaricomycetidae</taxon>
        <taxon>Agaricales</taxon>
        <taxon>Agaricineae</taxon>
        <taxon>Hydnangiaceae</taxon>
        <taxon>Laccaria</taxon>
    </lineage>
</organism>
<evidence type="ECO:0000313" key="2">
    <source>
        <dbReference type="Proteomes" id="UP000054477"/>
    </source>
</evidence>
<reference evidence="2" key="2">
    <citation type="submission" date="2015-01" db="EMBL/GenBank/DDBJ databases">
        <title>Evolutionary Origins and Diversification of the Mycorrhizal Mutualists.</title>
        <authorList>
            <consortium name="DOE Joint Genome Institute"/>
            <consortium name="Mycorrhizal Genomics Consortium"/>
            <person name="Kohler A."/>
            <person name="Kuo A."/>
            <person name="Nagy L.G."/>
            <person name="Floudas D."/>
            <person name="Copeland A."/>
            <person name="Barry K.W."/>
            <person name="Cichocki N."/>
            <person name="Veneault-Fourrey C."/>
            <person name="LaButti K."/>
            <person name="Lindquist E.A."/>
            <person name="Lipzen A."/>
            <person name="Lundell T."/>
            <person name="Morin E."/>
            <person name="Murat C."/>
            <person name="Riley R."/>
            <person name="Ohm R."/>
            <person name="Sun H."/>
            <person name="Tunlid A."/>
            <person name="Henrissat B."/>
            <person name="Grigoriev I.V."/>
            <person name="Hibbett D.S."/>
            <person name="Martin F."/>
        </authorList>
    </citation>
    <scope>NUCLEOTIDE SEQUENCE [LARGE SCALE GENOMIC DNA]</scope>
    <source>
        <strain evidence="2">LaAM-08-1</strain>
    </source>
</reference>
<dbReference type="EMBL" id="KN838573">
    <property type="protein sequence ID" value="KIK04086.1"/>
    <property type="molecule type" value="Genomic_DNA"/>
</dbReference>
<accession>A0A0C9XGP2</accession>
<reference evidence="1 2" key="1">
    <citation type="submission" date="2014-04" db="EMBL/GenBank/DDBJ databases">
        <authorList>
            <consortium name="DOE Joint Genome Institute"/>
            <person name="Kuo A."/>
            <person name="Kohler A."/>
            <person name="Nagy L.G."/>
            <person name="Floudas D."/>
            <person name="Copeland A."/>
            <person name="Barry K.W."/>
            <person name="Cichocki N."/>
            <person name="Veneault-Fourrey C."/>
            <person name="LaButti K."/>
            <person name="Lindquist E.A."/>
            <person name="Lipzen A."/>
            <person name="Lundell T."/>
            <person name="Morin E."/>
            <person name="Murat C."/>
            <person name="Sun H."/>
            <person name="Tunlid A."/>
            <person name="Henrissat B."/>
            <person name="Grigoriev I.V."/>
            <person name="Hibbett D.S."/>
            <person name="Martin F."/>
            <person name="Nordberg H.P."/>
            <person name="Cantor M.N."/>
            <person name="Hua S.X."/>
        </authorList>
    </citation>
    <scope>NUCLEOTIDE SEQUENCE [LARGE SCALE GENOMIC DNA]</scope>
    <source>
        <strain evidence="1 2">LaAM-08-1</strain>
    </source>
</reference>
<sequence>MTIGPYTPLSDHNHKHPLFINEDRRPQAQTLKGHPWNPTTFPNQRQLRRLSQIRHRCHLQTRERGFRQWDGRHDLRERRSCWALGLSLRGLVLLAESRLFLQCSEEVQRDDDGLETTGSLWMHRIYQVKRCSFGGVHRSTFRLLLQGTFIVVTIAATHKTRKAYRVVLKHCSIPRSIHMLSMLDLRWPEGPIGNWIKGIGVAFKSYGCLGAKVFFSWPLPPSPMLSYEPKFDHPSCTVYLKLTKIVDTLCCGDPVYWNDYLTSAHEEPSDSLRLLTPNILSLPVSRADGSLSSPHYVGHPRRQLP</sequence>
<evidence type="ECO:0000313" key="1">
    <source>
        <dbReference type="EMBL" id="KIK04086.1"/>
    </source>
</evidence>
<keyword evidence="2" id="KW-1185">Reference proteome</keyword>
<dbReference type="Proteomes" id="UP000054477">
    <property type="component" value="Unassembled WGS sequence"/>
</dbReference>
<protein>
    <submittedName>
        <fullName evidence="1">Uncharacterized protein</fullName>
    </submittedName>
</protein>
<name>A0A0C9XGP2_9AGAR</name>
<dbReference type="HOGENOM" id="CLU_912365_0_0_1"/>